<keyword evidence="1" id="KW-1133">Transmembrane helix</keyword>
<evidence type="ECO:0000313" key="2">
    <source>
        <dbReference type="EMBL" id="NHC36286.1"/>
    </source>
</evidence>
<dbReference type="OrthoDB" id="428329at2"/>
<gene>
    <name evidence="2" type="ORF">QH73_0016810</name>
</gene>
<dbReference type="AlphaFoldDB" id="A0A9X5I5S6"/>
<dbReference type="PANTHER" id="PTHR36109">
    <property type="entry name" value="MEMBRANE PROTEIN-RELATED"/>
    <property type="match status" value="1"/>
</dbReference>
<evidence type="ECO:0000256" key="1">
    <source>
        <dbReference type="SAM" id="Phobius"/>
    </source>
</evidence>
<protein>
    <recommendedName>
        <fullName evidence="4">DUF1269 domain-containing protein</fullName>
    </recommendedName>
</protein>
<reference evidence="2 3" key="1">
    <citation type="journal article" date="2015" name="Genome Announc.">
        <title>Draft Genome Sequence of the Terrestrial Cyanobacterium Scytonema millei VB511283, Isolated from Eastern India.</title>
        <authorList>
            <person name="Sen D."/>
            <person name="Chandrababunaidu M.M."/>
            <person name="Singh D."/>
            <person name="Sanghi N."/>
            <person name="Ghorai A."/>
            <person name="Mishra G.P."/>
            <person name="Madduluri M."/>
            <person name="Adhikary S.P."/>
            <person name="Tripathy S."/>
        </authorList>
    </citation>
    <scope>NUCLEOTIDE SEQUENCE [LARGE SCALE GENOMIC DNA]</scope>
    <source>
        <strain evidence="2 3">VB511283</strain>
    </source>
</reference>
<evidence type="ECO:0008006" key="4">
    <source>
        <dbReference type="Google" id="ProtNLM"/>
    </source>
</evidence>
<dbReference type="RefSeq" id="WP_039717040.1">
    <property type="nucleotide sequence ID" value="NZ_JTJC03000004.1"/>
</dbReference>
<proteinExistence type="predicted"/>
<dbReference type="EMBL" id="JTJC03000004">
    <property type="protein sequence ID" value="NHC36286.1"/>
    <property type="molecule type" value="Genomic_DNA"/>
</dbReference>
<feature type="transmembrane region" description="Helical" evidence="1">
    <location>
        <begin position="60"/>
        <end position="81"/>
    </location>
</feature>
<sequence>MNYLVAVLPNRIQAEAAYTALEKEGLPKEQINILGQGYKSADEFGFINPNEQARKGASRLVTWLVPFGFAAGYLFNLLTGIEIIPALGAIGNHLIAGVLGAVSGGLGAYFVGGGVGLTVGSGDALPYRNRLNAGKYLIVIEGTEELTRQATRILRSFEPENIQGYAG</sequence>
<keyword evidence="1" id="KW-0472">Membrane</keyword>
<name>A0A9X5I5S6_9CYAN</name>
<accession>A0A9X5I5S6</accession>
<keyword evidence="1" id="KW-0812">Transmembrane</keyword>
<dbReference type="InterPro" id="IPR052948">
    <property type="entry name" value="Low_temp-induced_all0457"/>
</dbReference>
<dbReference type="Proteomes" id="UP000031532">
    <property type="component" value="Unassembled WGS sequence"/>
</dbReference>
<keyword evidence="3" id="KW-1185">Reference proteome</keyword>
<feature type="transmembrane region" description="Helical" evidence="1">
    <location>
        <begin position="93"/>
        <end position="120"/>
    </location>
</feature>
<dbReference type="PANTHER" id="PTHR36109:SF1">
    <property type="entry name" value="SLR0613 PROTEIN"/>
    <property type="match status" value="1"/>
</dbReference>
<evidence type="ECO:0000313" key="3">
    <source>
        <dbReference type="Proteomes" id="UP000031532"/>
    </source>
</evidence>
<comment type="caution">
    <text evidence="2">The sequence shown here is derived from an EMBL/GenBank/DDBJ whole genome shotgun (WGS) entry which is preliminary data.</text>
</comment>
<organism evidence="2 3">
    <name type="scientific">Scytonema millei VB511283</name>
    <dbReference type="NCBI Taxonomy" id="1245923"/>
    <lineage>
        <taxon>Bacteria</taxon>
        <taxon>Bacillati</taxon>
        <taxon>Cyanobacteriota</taxon>
        <taxon>Cyanophyceae</taxon>
        <taxon>Nostocales</taxon>
        <taxon>Scytonemataceae</taxon>
        <taxon>Scytonema</taxon>
    </lineage>
</organism>